<dbReference type="InterPro" id="IPR036388">
    <property type="entry name" value="WH-like_DNA-bd_sf"/>
</dbReference>
<dbReference type="Gene3D" id="3.40.50.300">
    <property type="entry name" value="P-loop containing nucleotide triphosphate hydrolases"/>
    <property type="match status" value="1"/>
</dbReference>
<evidence type="ECO:0000256" key="2">
    <source>
        <dbReference type="ARBA" id="ARBA00022737"/>
    </source>
</evidence>
<dbReference type="InterPro" id="IPR019775">
    <property type="entry name" value="WD40_repeat_CS"/>
</dbReference>
<dbReference type="PRINTS" id="PR00320">
    <property type="entry name" value="GPROTEINBRPT"/>
</dbReference>
<dbReference type="CDD" id="cd00200">
    <property type="entry name" value="WD40"/>
    <property type="match status" value="2"/>
</dbReference>
<sequence length="1376" mass="145239">MFLSHTAELRRFPRERSFVAAAERAVALAGDRVIDMEYFGARDADPADFCVRTVLSSDVYLGLIGFRYGSLVTNQPETSYTELEFDTATRAGMPRLVFLLDYLAEVPFGEFVDEDHAERQKAFRGRLRESGIITADFRSAGDLETAVLDALVKLRESQRRVVRTGGTGLDPAGGVAGIPGGGGRRRPWMLPGDRDDSVPRPALTAAVLAEVLASAAGGARLVAVREPVVLHGTGGMGKTTLTRAVCRQAEIAETFGGGLLWVTIGETLDGARLAERINDLSEALSGVRPTLADPEQAGFHLGTLLGDESRLLVVDDVWNPTQLQPFLLGGAGTVRLVTTRLRDLVPRARMIEIQAMLPAEAMTLLLRDLGTQAPEAAERLLGVTGRWPVLVRLVNRALVRHVRDGMSLPRAAERVLRRMRRRGPTGLDVTRAAQRSEAVEATLAASLGLLTGHRLERYLELAVFPEDVEIPRRVLDAYWGTTGDLDPDEVDDLCQELADLSLVVAYRRSPPSLLLQDVLRTYLRARVGEERLREFEAVLCDALRDTFLPAPAAAPASVPASAPGASGAPWWLLPESADYAWTHLVGHLVGAGRTAEVAALVGDLRWTLAKLQRPQLGPVAVQADLALAATVLPDDPVLAALRRAILRNAHLLAPTDPPASLGAVLLSRLDGSPELDDARSALAPHVALPRLTNRWSRPDQPHPALRRTFGGHRRWVDGLAVAPDGRMLASAGRDGTVRLWEVPDGRGQAVLTGHDGEVLGCAFAPDGRTVASAGADGTVRTWAVPRVWDDGSAVWTGGLPADGSSAGGSSADRSSADRLPVGGSWPGGPGEPDPAVPPRRAAPSQVRRGHVGSVTACAFGPDGDVVLSVGEDGSLRWWDARGAACLLAVTVADVPLRCCVPAPDGGWIAVAGEDGVIRIVDPSTGAPTMTLTGHRGPVLALVVAPDRSWLGSSGQDGTFRRWSMPAGHRIGMLREASGAIRGAAVGPDSRLVATTSRDDVIRLWDVSADGHRADLSGAVGSRTCVLSPDGTWAAAADRYGVIRVWATDVDLPKPSAGGRDEPMKGCAVVDSREPGVAPRVVAYSDDGTAAAWDLATGERTGTAIAGAVEMARGAEVSPDGAWVLVPETLTALRRWDPVTGAVAATLTADAEITCFALDPTGTWAVATCMDGTLRRWDIASGHPSPTASQVGRASPVGTASTGHPDGPPGVPAGAAHRGAALACAISPDGRWVASGGRDRGVRLWEAATLRLRREFTGHTGEILGVAFSPGGELLVTAASDHTARVWRVDDGAPVVTLTGHVHTVRAARFSPDGAWLATAGGDGALRIWDAATWRCVAMMRFDGGARACTWLPPALGRGLVMAGSAGLFRYDLDLDG</sequence>
<dbReference type="InterPro" id="IPR020472">
    <property type="entry name" value="WD40_PAC1"/>
</dbReference>
<dbReference type="Gene3D" id="2.130.10.10">
    <property type="entry name" value="YVTN repeat-like/Quinoprotein amine dehydrogenase"/>
    <property type="match status" value="4"/>
</dbReference>
<evidence type="ECO:0000259" key="6">
    <source>
        <dbReference type="Pfam" id="PF13271"/>
    </source>
</evidence>
<dbReference type="GO" id="GO:0005829">
    <property type="term" value="C:cytosol"/>
    <property type="evidence" value="ECO:0007669"/>
    <property type="project" value="UniProtKB-ARBA"/>
</dbReference>
<keyword evidence="8" id="KW-1185">Reference proteome</keyword>
<dbReference type="Gene3D" id="1.10.10.10">
    <property type="entry name" value="Winged helix-like DNA-binding domain superfamily/Winged helix DNA-binding domain"/>
    <property type="match status" value="1"/>
</dbReference>
<feature type="compositionally biased region" description="Low complexity" evidence="4">
    <location>
        <begin position="801"/>
        <end position="813"/>
    </location>
</feature>
<dbReference type="Pfam" id="PF00400">
    <property type="entry name" value="WD40"/>
    <property type="match status" value="10"/>
</dbReference>
<evidence type="ECO:0000256" key="1">
    <source>
        <dbReference type="ARBA" id="ARBA00022574"/>
    </source>
</evidence>
<dbReference type="InterPro" id="IPR001680">
    <property type="entry name" value="WD40_rpt"/>
</dbReference>
<feature type="repeat" description="WD" evidence="3">
    <location>
        <begin position="1297"/>
        <end position="1338"/>
    </location>
</feature>
<feature type="repeat" description="WD" evidence="3">
    <location>
        <begin position="847"/>
        <end position="888"/>
    </location>
</feature>
<feature type="region of interest" description="Disordered" evidence="4">
    <location>
        <begin position="1179"/>
        <end position="1214"/>
    </location>
</feature>
<reference evidence="7 8" key="1">
    <citation type="journal article" date="2007" name="Genome Res.">
        <title>Genome characteristics of facultatively symbiotic Frankia sp. strains reflect host range and host plant biogeography.</title>
        <authorList>
            <person name="Normand P."/>
            <person name="Lapierre P."/>
            <person name="Tisa L.S."/>
            <person name="Gogarten J.P."/>
            <person name="Alloisio N."/>
            <person name="Bagnarol E."/>
            <person name="Bassi C.A."/>
            <person name="Berry A.M."/>
            <person name="Bickhart D.M."/>
            <person name="Choisne N."/>
            <person name="Couloux A."/>
            <person name="Cournoyer B."/>
            <person name="Cruveiller S."/>
            <person name="Daubin V."/>
            <person name="Demange N."/>
            <person name="Francino M.P."/>
            <person name="Goltsman E."/>
            <person name="Huang Y."/>
            <person name="Kopp O.R."/>
            <person name="Labarre L."/>
            <person name="Lapidus A."/>
            <person name="Lavire C."/>
            <person name="Marechal J."/>
            <person name="Martinez M."/>
            <person name="Mastronunzio J.E."/>
            <person name="Mullin B.C."/>
            <person name="Niemann J."/>
            <person name="Pujic P."/>
            <person name="Rawnsley T."/>
            <person name="Rouy Z."/>
            <person name="Schenowitz C."/>
            <person name="Sellstedt A."/>
            <person name="Tavares F."/>
            <person name="Tomkins J.P."/>
            <person name="Vallenet D."/>
            <person name="Valverde C."/>
            <person name="Wall L.G."/>
            <person name="Wang Y."/>
            <person name="Medigue C."/>
            <person name="Benson D.R."/>
        </authorList>
    </citation>
    <scope>NUCLEOTIDE SEQUENCE [LARGE SCALE GENOMIC DNA]</scope>
    <source>
        <strain evidence="8">DSM 45986 / CECT 9034 / ACN14a</strain>
    </source>
</reference>
<dbReference type="SUPFAM" id="SSF50978">
    <property type="entry name" value="WD40 repeat-like"/>
    <property type="match status" value="1"/>
</dbReference>
<dbReference type="STRING" id="326424.FRAAL5139"/>
<dbReference type="InterPro" id="IPR011047">
    <property type="entry name" value="Quinoprotein_ADH-like_sf"/>
</dbReference>
<dbReference type="PANTHER" id="PTHR19848">
    <property type="entry name" value="WD40 REPEAT PROTEIN"/>
    <property type="match status" value="1"/>
</dbReference>
<dbReference type="eggNOG" id="COG2909">
    <property type="taxonomic scope" value="Bacteria"/>
</dbReference>
<feature type="repeat" description="WD" evidence="3">
    <location>
        <begin position="751"/>
        <end position="782"/>
    </location>
</feature>
<feature type="compositionally biased region" description="Polar residues" evidence="4">
    <location>
        <begin position="1183"/>
        <end position="1201"/>
    </location>
</feature>
<feature type="repeat" description="WD" evidence="3">
    <location>
        <begin position="709"/>
        <end position="750"/>
    </location>
</feature>
<dbReference type="InterPro" id="IPR036322">
    <property type="entry name" value="WD40_repeat_dom_sf"/>
</dbReference>
<dbReference type="PROSITE" id="PS50294">
    <property type="entry name" value="WD_REPEATS_REGION"/>
    <property type="match status" value="8"/>
</dbReference>
<organism evidence="7 8">
    <name type="scientific">Frankia alni (strain DSM 45986 / CECT 9034 / ACN14a)</name>
    <dbReference type="NCBI Taxonomy" id="326424"/>
    <lineage>
        <taxon>Bacteria</taxon>
        <taxon>Bacillati</taxon>
        <taxon>Actinomycetota</taxon>
        <taxon>Actinomycetes</taxon>
        <taxon>Frankiales</taxon>
        <taxon>Frankiaceae</taxon>
        <taxon>Frankia</taxon>
    </lineage>
</organism>
<dbReference type="SUPFAM" id="SSF52540">
    <property type="entry name" value="P-loop containing nucleoside triphosphate hydrolases"/>
    <property type="match status" value="1"/>
</dbReference>
<dbReference type="InterPro" id="IPR025139">
    <property type="entry name" value="DUF4062"/>
</dbReference>
<evidence type="ECO:0000259" key="5">
    <source>
        <dbReference type="Pfam" id="PF00931"/>
    </source>
</evidence>
<keyword evidence="1 3" id="KW-0853">WD repeat</keyword>
<dbReference type="SUPFAM" id="SSF50998">
    <property type="entry name" value="Quinoprotein alcohol dehydrogenase-like"/>
    <property type="match status" value="1"/>
</dbReference>
<evidence type="ECO:0000313" key="7">
    <source>
        <dbReference type="EMBL" id="CAJ63779.1"/>
    </source>
</evidence>
<dbReference type="GO" id="GO:0043531">
    <property type="term" value="F:ADP binding"/>
    <property type="evidence" value="ECO:0007669"/>
    <property type="project" value="InterPro"/>
</dbReference>
<name>Q0RFG4_FRAAA</name>
<dbReference type="eggNOG" id="COG2319">
    <property type="taxonomic scope" value="Bacteria"/>
</dbReference>
<feature type="domain" description="DUF4062" evidence="6">
    <location>
        <begin position="14"/>
        <end position="88"/>
    </location>
</feature>
<dbReference type="OrthoDB" id="414967at2"/>
<keyword evidence="2" id="KW-0677">Repeat</keyword>
<proteinExistence type="predicted"/>
<dbReference type="PANTHER" id="PTHR19848:SF8">
    <property type="entry name" value="F-BOX AND WD REPEAT DOMAIN CONTAINING 7"/>
    <property type="match status" value="1"/>
</dbReference>
<dbReference type="Proteomes" id="UP000000657">
    <property type="component" value="Chromosome"/>
</dbReference>
<dbReference type="Pfam" id="PF13271">
    <property type="entry name" value="DUF4062"/>
    <property type="match status" value="1"/>
</dbReference>
<dbReference type="InterPro" id="IPR002182">
    <property type="entry name" value="NB-ARC"/>
</dbReference>
<gene>
    <name evidence="7" type="ordered locus">FRAAL5139</name>
</gene>
<evidence type="ECO:0000313" key="8">
    <source>
        <dbReference type="Proteomes" id="UP000000657"/>
    </source>
</evidence>
<dbReference type="SMART" id="SM00320">
    <property type="entry name" value="WD40"/>
    <property type="match status" value="11"/>
</dbReference>
<feature type="repeat" description="WD" evidence="3">
    <location>
        <begin position="931"/>
        <end position="972"/>
    </location>
</feature>
<feature type="repeat" description="WD" evidence="3">
    <location>
        <begin position="1213"/>
        <end position="1254"/>
    </location>
</feature>
<accession>Q0RFG4</accession>
<evidence type="ECO:0000256" key="4">
    <source>
        <dbReference type="SAM" id="MobiDB-lite"/>
    </source>
</evidence>
<dbReference type="EMBL" id="CT573213">
    <property type="protein sequence ID" value="CAJ63779.1"/>
    <property type="molecule type" value="Genomic_DNA"/>
</dbReference>
<dbReference type="InterPro" id="IPR015943">
    <property type="entry name" value="WD40/YVTN_repeat-like_dom_sf"/>
</dbReference>
<feature type="domain" description="NB-ARC" evidence="5">
    <location>
        <begin position="228"/>
        <end position="364"/>
    </location>
</feature>
<dbReference type="Pfam" id="PF00931">
    <property type="entry name" value="NB-ARC"/>
    <property type="match status" value="1"/>
</dbReference>
<dbReference type="HOGENOM" id="CLU_004080_1_0_11"/>
<protein>
    <submittedName>
        <fullName evidence="7">Uncharacterized protein</fullName>
    </submittedName>
</protein>
<dbReference type="PROSITE" id="PS00678">
    <property type="entry name" value="WD_REPEATS_1"/>
    <property type="match status" value="2"/>
</dbReference>
<feature type="repeat" description="WD" evidence="3">
    <location>
        <begin position="973"/>
        <end position="1007"/>
    </location>
</feature>
<dbReference type="PROSITE" id="PS50082">
    <property type="entry name" value="WD_REPEATS_2"/>
    <property type="match status" value="8"/>
</dbReference>
<dbReference type="KEGG" id="fal:FRAAL5139"/>
<dbReference type="InterPro" id="IPR027417">
    <property type="entry name" value="P-loop_NTPase"/>
</dbReference>
<evidence type="ECO:0000256" key="3">
    <source>
        <dbReference type="PROSITE-ProRule" id="PRU00221"/>
    </source>
</evidence>
<feature type="repeat" description="WD" evidence="3">
    <location>
        <begin position="1255"/>
        <end position="1296"/>
    </location>
</feature>
<feature type="region of interest" description="Disordered" evidence="4">
    <location>
        <begin position="798"/>
        <end position="846"/>
    </location>
</feature>